<dbReference type="InterPro" id="IPR006674">
    <property type="entry name" value="HD_domain"/>
</dbReference>
<dbReference type="PANTHER" id="PTHR38659:SF2">
    <property type="entry name" value="HDIG DOMAIN PROTEIN"/>
    <property type="match status" value="1"/>
</dbReference>
<protein>
    <recommendedName>
        <fullName evidence="1">HD domain-containing protein</fullName>
    </recommendedName>
</protein>
<dbReference type="PANTHER" id="PTHR38659">
    <property type="entry name" value="METAL-DEPENDENT PHOSPHOHYDROLASE"/>
    <property type="match status" value="1"/>
</dbReference>
<dbReference type="AlphaFoldDB" id="A0A381VCG7"/>
<evidence type="ECO:0000313" key="2">
    <source>
        <dbReference type="EMBL" id="SVA37337.1"/>
    </source>
</evidence>
<dbReference type="Gene3D" id="1.10.3210.10">
    <property type="entry name" value="Hypothetical protein af1432"/>
    <property type="match status" value="1"/>
</dbReference>
<dbReference type="Pfam" id="PF01966">
    <property type="entry name" value="HD"/>
    <property type="match status" value="1"/>
</dbReference>
<gene>
    <name evidence="2" type="ORF">METZ01_LOCUS90191</name>
</gene>
<dbReference type="InterPro" id="IPR003607">
    <property type="entry name" value="HD/PDEase_dom"/>
</dbReference>
<dbReference type="CDD" id="cd00077">
    <property type="entry name" value="HDc"/>
    <property type="match status" value="1"/>
</dbReference>
<name>A0A381VCG7_9ZZZZ</name>
<dbReference type="EMBL" id="UINC01008289">
    <property type="protein sequence ID" value="SVA37337.1"/>
    <property type="molecule type" value="Genomic_DNA"/>
</dbReference>
<dbReference type="NCBIfam" id="TIGR00277">
    <property type="entry name" value="HDIG"/>
    <property type="match status" value="1"/>
</dbReference>
<organism evidence="2">
    <name type="scientific">marine metagenome</name>
    <dbReference type="NCBI Taxonomy" id="408172"/>
    <lineage>
        <taxon>unclassified sequences</taxon>
        <taxon>metagenomes</taxon>
        <taxon>ecological metagenomes</taxon>
    </lineage>
</organism>
<dbReference type="InterPro" id="IPR006675">
    <property type="entry name" value="HDIG_dom"/>
</dbReference>
<reference evidence="2" key="1">
    <citation type="submission" date="2018-05" db="EMBL/GenBank/DDBJ databases">
        <authorList>
            <person name="Lanie J.A."/>
            <person name="Ng W.-L."/>
            <person name="Kazmierczak K.M."/>
            <person name="Andrzejewski T.M."/>
            <person name="Davidsen T.M."/>
            <person name="Wayne K.J."/>
            <person name="Tettelin H."/>
            <person name="Glass J.I."/>
            <person name="Rusch D."/>
            <person name="Podicherti R."/>
            <person name="Tsui H.-C.T."/>
            <person name="Winkler M.E."/>
        </authorList>
    </citation>
    <scope>NUCLEOTIDE SEQUENCE</scope>
</reference>
<proteinExistence type="predicted"/>
<sequence length="202" mass="22656">MTKGELALLVNCTDNFVMNRDEAWGLLNDYTESKSLLKHALSVEAAMRHYATKWGEDTEQWGVTGLLHDFDYERWPDIPAHTQEGAKILREHDVDEEIIGAILSHAEWNQGDYPLDRPIRKALFAVDELCGFIVAVAYVRPEKLDGMTPKSVRKKMKAKGFAAAVKREDIVQGAELMEAELNDHIAEVITALQEASSALGFD</sequence>
<evidence type="ECO:0000259" key="1">
    <source>
        <dbReference type="Pfam" id="PF01966"/>
    </source>
</evidence>
<dbReference type="SUPFAM" id="SSF109604">
    <property type="entry name" value="HD-domain/PDEase-like"/>
    <property type="match status" value="1"/>
</dbReference>
<feature type="domain" description="HD" evidence="1">
    <location>
        <begin position="37"/>
        <end position="112"/>
    </location>
</feature>
<accession>A0A381VCG7</accession>